<dbReference type="SMART" id="SM00343">
    <property type="entry name" value="ZnF_C2HC"/>
    <property type="match status" value="5"/>
</dbReference>
<feature type="domain" description="CCHC-type" evidence="4">
    <location>
        <begin position="57"/>
        <end position="72"/>
    </location>
</feature>
<evidence type="ECO:0000313" key="6">
    <source>
        <dbReference type="Proteomes" id="UP000076727"/>
    </source>
</evidence>
<evidence type="ECO:0000256" key="1">
    <source>
        <dbReference type="ARBA" id="ARBA00022664"/>
    </source>
</evidence>
<feature type="domain" description="CCHC-type" evidence="4">
    <location>
        <begin position="142"/>
        <end position="156"/>
    </location>
</feature>
<dbReference type="InterPro" id="IPR051714">
    <property type="entry name" value="Znf_CCHC_NABP"/>
</dbReference>
<protein>
    <recommendedName>
        <fullName evidence="4">CCHC-type domain-containing protein</fullName>
    </recommendedName>
</protein>
<dbReference type="Pfam" id="PF00098">
    <property type="entry name" value="zf-CCHC"/>
    <property type="match status" value="4"/>
</dbReference>
<gene>
    <name evidence="5" type="ORF">DAEQUDRAFT_755847</name>
</gene>
<keyword evidence="2" id="KW-0479">Metal-binding</keyword>
<dbReference type="Gene3D" id="4.10.60.10">
    <property type="entry name" value="Zinc finger, CCHC-type"/>
    <property type="match status" value="4"/>
</dbReference>
<evidence type="ECO:0000256" key="3">
    <source>
        <dbReference type="SAM" id="MobiDB-lite"/>
    </source>
</evidence>
<dbReference type="InterPro" id="IPR036875">
    <property type="entry name" value="Znf_CCHC_sf"/>
</dbReference>
<dbReference type="GO" id="GO:0008270">
    <property type="term" value="F:zinc ion binding"/>
    <property type="evidence" value="ECO:0007669"/>
    <property type="project" value="UniProtKB-KW"/>
</dbReference>
<reference evidence="5 6" key="1">
    <citation type="journal article" date="2016" name="Mol. Biol. Evol.">
        <title>Comparative Genomics of Early-Diverging Mushroom-Forming Fungi Provides Insights into the Origins of Lignocellulose Decay Capabilities.</title>
        <authorList>
            <person name="Nagy L.G."/>
            <person name="Riley R."/>
            <person name="Tritt A."/>
            <person name="Adam C."/>
            <person name="Daum C."/>
            <person name="Floudas D."/>
            <person name="Sun H."/>
            <person name="Yadav J.S."/>
            <person name="Pangilinan J."/>
            <person name="Larsson K.H."/>
            <person name="Matsuura K."/>
            <person name="Barry K."/>
            <person name="Labutti K."/>
            <person name="Kuo R."/>
            <person name="Ohm R.A."/>
            <person name="Bhattacharya S.S."/>
            <person name="Shirouzu T."/>
            <person name="Yoshinaga Y."/>
            <person name="Martin F.M."/>
            <person name="Grigoriev I.V."/>
            <person name="Hibbett D.S."/>
        </authorList>
    </citation>
    <scope>NUCLEOTIDE SEQUENCE [LARGE SCALE GENOMIC DNA]</scope>
    <source>
        <strain evidence="5 6">L-15889</strain>
    </source>
</reference>
<dbReference type="OrthoDB" id="2527451at2759"/>
<dbReference type="InterPro" id="IPR001878">
    <property type="entry name" value="Znf_CCHC"/>
</dbReference>
<keyword evidence="2" id="KW-0862">Zinc</keyword>
<name>A0A165RZG3_9APHY</name>
<dbReference type="SUPFAM" id="SSF57756">
    <property type="entry name" value="Retrovirus zinc finger-like domains"/>
    <property type="match status" value="2"/>
</dbReference>
<dbReference type="GO" id="GO:0003676">
    <property type="term" value="F:nucleic acid binding"/>
    <property type="evidence" value="ECO:0007669"/>
    <property type="project" value="InterPro"/>
</dbReference>
<evidence type="ECO:0000313" key="5">
    <source>
        <dbReference type="EMBL" id="KZT71344.1"/>
    </source>
</evidence>
<accession>A0A165RZG3</accession>
<dbReference type="STRING" id="1314783.A0A165RZG3"/>
<dbReference type="PROSITE" id="PS50158">
    <property type="entry name" value="ZF_CCHC"/>
    <property type="match status" value="4"/>
</dbReference>
<evidence type="ECO:0000259" key="4">
    <source>
        <dbReference type="PROSITE" id="PS50158"/>
    </source>
</evidence>
<feature type="domain" description="CCHC-type" evidence="4">
    <location>
        <begin position="120"/>
        <end position="136"/>
    </location>
</feature>
<dbReference type="AlphaFoldDB" id="A0A165RZG3"/>
<keyword evidence="6" id="KW-1185">Reference proteome</keyword>
<keyword evidence="1" id="KW-0507">mRNA processing</keyword>
<dbReference type="PANTHER" id="PTHR23002">
    <property type="entry name" value="ZINC FINGER CCHC DOMAIN CONTAINING PROTEIN"/>
    <property type="match status" value="1"/>
</dbReference>
<sequence>MAGARGCFNCGGCGTLNLIRNKSGIRRRTARKQAPQHGGGEGHVSRDCTGETKAKTCYKCGKEGHLSRDCPDNMAPAASGGSTECYRCGQVGHIARACPQANTNGAPGYAAFPASNKTCRCYNCSEVGHMSKDCPQPQKRACYTCGSEGHISRDCPTIAPAETEGAA</sequence>
<proteinExistence type="predicted"/>
<dbReference type="Proteomes" id="UP000076727">
    <property type="component" value="Unassembled WGS sequence"/>
</dbReference>
<dbReference type="EMBL" id="KV429046">
    <property type="protein sequence ID" value="KZT71344.1"/>
    <property type="molecule type" value="Genomic_DNA"/>
</dbReference>
<dbReference type="GO" id="GO:0006397">
    <property type="term" value="P:mRNA processing"/>
    <property type="evidence" value="ECO:0007669"/>
    <property type="project" value="UniProtKB-KW"/>
</dbReference>
<keyword evidence="2" id="KW-0863">Zinc-finger</keyword>
<evidence type="ECO:0000256" key="2">
    <source>
        <dbReference type="PROSITE-ProRule" id="PRU00047"/>
    </source>
</evidence>
<organism evidence="5 6">
    <name type="scientific">Daedalea quercina L-15889</name>
    <dbReference type="NCBI Taxonomy" id="1314783"/>
    <lineage>
        <taxon>Eukaryota</taxon>
        <taxon>Fungi</taxon>
        <taxon>Dikarya</taxon>
        <taxon>Basidiomycota</taxon>
        <taxon>Agaricomycotina</taxon>
        <taxon>Agaricomycetes</taxon>
        <taxon>Polyporales</taxon>
        <taxon>Fomitopsis</taxon>
    </lineage>
</organism>
<feature type="region of interest" description="Disordered" evidence="3">
    <location>
        <begin position="24"/>
        <end position="48"/>
    </location>
</feature>
<feature type="domain" description="CCHC-type" evidence="4">
    <location>
        <begin position="85"/>
        <end position="100"/>
    </location>
</feature>